<evidence type="ECO:0000259" key="8">
    <source>
        <dbReference type="PROSITE" id="PS50850"/>
    </source>
</evidence>
<dbReference type="InterPro" id="IPR036259">
    <property type="entry name" value="MFS_trans_sf"/>
</dbReference>
<feature type="transmembrane region" description="Helical" evidence="7">
    <location>
        <begin position="348"/>
        <end position="365"/>
    </location>
</feature>
<sequence length="396" mass="43095">MEIWKRNLFVCWFGAFITAIGLSQIAPFLPVYIKDLGVENAHNVDILSGICFGITFLISAIVSPMWAKMSDKHGRKPMLLRASIGMAIVIFLMGFSQNVYELTILRALQGAVSGYTTACITLVATQTNKNHVGWALGVLSTATVSGSLVGPLVGGYLADTIGIRNVFFVIGILLFITFIATIVFVKEKFEVIKTSNLKFKEVWKMVPEPALIISLFTTSFILRTALYSIEPMMTQYISTLTTNTYNVVLISGIAFSATGLGSILAAPALGKLSDRIGTKKIILVSLIFSAIIYLPQAFVSNAFELTILRIILGFATAGIVPGINSMIKRATKKEVTARVLGVNMSFQYLGTFLGAILGGQIGAYFGIRNIFFITTGLLLINALIIYFKVYKTSITI</sequence>
<name>A0ABP2ARI1_SARVE</name>
<evidence type="ECO:0000313" key="10">
    <source>
        <dbReference type="Proteomes" id="UP000095488"/>
    </source>
</evidence>
<comment type="caution">
    <text evidence="9">The sequence shown here is derived from an EMBL/GenBank/DDBJ whole genome shotgun (WGS) entry which is preliminary data.</text>
</comment>
<feature type="transmembrane region" description="Helical" evidence="7">
    <location>
        <begin position="132"/>
        <end position="154"/>
    </location>
</feature>
<organism evidence="9 10">
    <name type="scientific">Sarcina ventriculi</name>
    <name type="common">Clostridium ventriculi</name>
    <dbReference type="NCBI Taxonomy" id="1267"/>
    <lineage>
        <taxon>Bacteria</taxon>
        <taxon>Bacillati</taxon>
        <taxon>Bacillota</taxon>
        <taxon>Clostridia</taxon>
        <taxon>Eubacteriales</taxon>
        <taxon>Clostridiaceae</taxon>
        <taxon>Sarcina</taxon>
    </lineage>
</organism>
<evidence type="ECO:0000256" key="4">
    <source>
        <dbReference type="ARBA" id="ARBA00022692"/>
    </source>
</evidence>
<dbReference type="PANTHER" id="PTHR43414">
    <property type="entry name" value="MULTIDRUG RESISTANCE PROTEIN MDTG"/>
    <property type="match status" value="1"/>
</dbReference>
<keyword evidence="5 7" id="KW-1133">Transmembrane helix</keyword>
<feature type="transmembrane region" description="Helical" evidence="7">
    <location>
        <begin position="78"/>
        <end position="95"/>
    </location>
</feature>
<dbReference type="EMBL" id="CYZR01000002">
    <property type="protein sequence ID" value="CUN69654.1"/>
    <property type="molecule type" value="Genomic_DNA"/>
</dbReference>
<dbReference type="CDD" id="cd17391">
    <property type="entry name" value="MFS_MdtG_MDR_like"/>
    <property type="match status" value="1"/>
</dbReference>
<dbReference type="Gene3D" id="1.20.1250.20">
    <property type="entry name" value="MFS general substrate transporter like domains"/>
    <property type="match status" value="2"/>
</dbReference>
<gene>
    <name evidence="9" type="primary">tetA_1</name>
    <name evidence="9" type="ORF">ERS852473_00881</name>
</gene>
<dbReference type="InterPro" id="IPR010290">
    <property type="entry name" value="TM_effector"/>
</dbReference>
<evidence type="ECO:0000256" key="6">
    <source>
        <dbReference type="ARBA" id="ARBA00023136"/>
    </source>
</evidence>
<evidence type="ECO:0000256" key="5">
    <source>
        <dbReference type="ARBA" id="ARBA00022989"/>
    </source>
</evidence>
<feature type="transmembrane region" description="Helical" evidence="7">
    <location>
        <begin position="247"/>
        <end position="269"/>
    </location>
</feature>
<dbReference type="PROSITE" id="PS50850">
    <property type="entry name" value="MFS"/>
    <property type="match status" value="1"/>
</dbReference>
<evidence type="ECO:0000256" key="2">
    <source>
        <dbReference type="ARBA" id="ARBA00022448"/>
    </source>
</evidence>
<keyword evidence="6 7" id="KW-0472">Membrane</keyword>
<protein>
    <submittedName>
        <fullName evidence="9">Metal-tetracycline/H(+) antiporter</fullName>
    </submittedName>
</protein>
<evidence type="ECO:0000256" key="7">
    <source>
        <dbReference type="SAM" id="Phobius"/>
    </source>
</evidence>
<evidence type="ECO:0000313" key="9">
    <source>
        <dbReference type="EMBL" id="CUN69654.1"/>
    </source>
</evidence>
<keyword evidence="2" id="KW-0813">Transport</keyword>
<comment type="subcellular location">
    <subcellularLocation>
        <location evidence="1">Cell membrane</location>
        <topology evidence="1">Multi-pass membrane protein</topology>
    </subcellularLocation>
</comment>
<dbReference type="RefSeq" id="WP_055258013.1">
    <property type="nucleotide sequence ID" value="NZ_CABIXL010000002.1"/>
</dbReference>
<feature type="transmembrane region" description="Helical" evidence="7">
    <location>
        <begin position="107"/>
        <end position="125"/>
    </location>
</feature>
<proteinExistence type="predicted"/>
<feature type="transmembrane region" description="Helical" evidence="7">
    <location>
        <begin position="305"/>
        <end position="327"/>
    </location>
</feature>
<dbReference type="Proteomes" id="UP000095488">
    <property type="component" value="Unassembled WGS sequence"/>
</dbReference>
<keyword evidence="10" id="KW-1185">Reference proteome</keyword>
<feature type="transmembrane region" description="Helical" evidence="7">
    <location>
        <begin position="281"/>
        <end position="299"/>
    </location>
</feature>
<reference evidence="9 10" key="1">
    <citation type="submission" date="2015-09" db="EMBL/GenBank/DDBJ databases">
        <authorList>
            <consortium name="Pathogen Informatics"/>
            <person name="Wu L."/>
            <person name="Ma J."/>
        </authorList>
    </citation>
    <scope>NUCLEOTIDE SEQUENCE [LARGE SCALE GENOMIC DNA]</scope>
    <source>
        <strain evidence="9 10">2789STDY5834858</strain>
    </source>
</reference>
<dbReference type="SUPFAM" id="SSF103473">
    <property type="entry name" value="MFS general substrate transporter"/>
    <property type="match status" value="1"/>
</dbReference>
<evidence type="ECO:0000256" key="1">
    <source>
        <dbReference type="ARBA" id="ARBA00004651"/>
    </source>
</evidence>
<evidence type="ECO:0000256" key="3">
    <source>
        <dbReference type="ARBA" id="ARBA00022475"/>
    </source>
</evidence>
<dbReference type="InterPro" id="IPR001958">
    <property type="entry name" value="Tet-R_TetA/multi-R_MdtG-like"/>
</dbReference>
<accession>A0ABP2ARI1</accession>
<feature type="transmembrane region" description="Helical" evidence="7">
    <location>
        <begin position="206"/>
        <end position="227"/>
    </location>
</feature>
<feature type="transmembrane region" description="Helical" evidence="7">
    <location>
        <begin position="7"/>
        <end position="26"/>
    </location>
</feature>
<keyword evidence="3" id="KW-1003">Cell membrane</keyword>
<feature type="transmembrane region" description="Helical" evidence="7">
    <location>
        <begin position="46"/>
        <end position="66"/>
    </location>
</feature>
<feature type="transmembrane region" description="Helical" evidence="7">
    <location>
        <begin position="371"/>
        <end position="390"/>
    </location>
</feature>
<dbReference type="Pfam" id="PF05977">
    <property type="entry name" value="MFS_3"/>
    <property type="match status" value="1"/>
</dbReference>
<keyword evidence="4 7" id="KW-0812">Transmembrane</keyword>
<dbReference type="InterPro" id="IPR020846">
    <property type="entry name" value="MFS_dom"/>
</dbReference>
<dbReference type="PANTHER" id="PTHR43414:SF6">
    <property type="entry name" value="MULTIDRUG RESISTANCE PROTEIN MDTG"/>
    <property type="match status" value="1"/>
</dbReference>
<dbReference type="InterPro" id="IPR011701">
    <property type="entry name" value="MFS"/>
</dbReference>
<dbReference type="PRINTS" id="PR01035">
    <property type="entry name" value="TCRTETA"/>
</dbReference>
<feature type="domain" description="Major facilitator superfamily (MFS) profile" evidence="8">
    <location>
        <begin position="7"/>
        <end position="393"/>
    </location>
</feature>
<dbReference type="Pfam" id="PF07690">
    <property type="entry name" value="MFS_1"/>
    <property type="match status" value="1"/>
</dbReference>
<feature type="transmembrane region" description="Helical" evidence="7">
    <location>
        <begin position="166"/>
        <end position="185"/>
    </location>
</feature>